<dbReference type="Pfam" id="PF13426">
    <property type="entry name" value="PAS_9"/>
    <property type="match status" value="1"/>
</dbReference>
<feature type="transmembrane region" description="Helical" evidence="1">
    <location>
        <begin position="12"/>
        <end position="31"/>
    </location>
</feature>
<dbReference type="SUPFAM" id="SSF55785">
    <property type="entry name" value="PYP-like sensor domain (PAS domain)"/>
    <property type="match status" value="1"/>
</dbReference>
<sequence length="809" mass="89918">METVTFSYDFSLILLSIFVAVFTSLVALDISTRLADSEGIRRFRWIGSGAIVLGLGTWAMHFIAMLAFQLDMEVTYDISMVIISIIPALLACGIAFYTISKPSPNRLRLVIAALFIGTGIISMHYFGMEAMQMPASITYDPFLWVLSVIIAYATSLIALYLLFSVQQMSRFHWQKVAAAVIMAGAVVGMHYTGMAAAMFSPDAAHPHAGHASISSPILAYAIGISMLMILILASVNVRVDQKISARTAESERKFQSVIESANDAIIVSDSNGNILQWNQGAQTIFGYAKEEVLGLNLDLIVPDQFKTAHRQGMARYLETKKPRVIGKTVELTGLRKDGTEFPFDMSLGAWETNKGIFFSSIIRDITERKATEKEISNLVYLDSLTGLPNRHLFNDRLASALRQSKENDAHFSLLSIDLDYFKLVNDTFGHAIGDLLLVEVTKQLQLITTDTDTVSRLGGDEFILLLPGTDYEKAATQAKLILDQLSEPFHIDGEEVFITPSIGISMYPADGNDQDSLIKHADMAMYRVKEEGKNSFQFFKQEMNDSVSRKSRLATGLRKGLEQGEFFLQYQPQIDIKTERIIGVEALIRWEHPEWGIVSPADFIPVAEETGIIVQLGEYVLHTACRQNKAWQDAGLPPFRVAVNISARQFSQSNLAATVSQALDQSGLDPKYLELELTESIIQGASSAVTAMKELKSMGLHLSIDDFGTGYSSLSYLKLFPIDTLKIDQYFTRNIQADTKDAALVDTIIRMAHNLELNVIAEGVETDEQLAFLRQRHCDQAQGYYFNKPLLPADIERLYRLPVDAEAPV</sequence>
<dbReference type="RefSeq" id="WP_123166122.1">
    <property type="nucleotide sequence ID" value="NZ_RIAX01000010.1"/>
</dbReference>
<dbReference type="PROSITE" id="PS50924">
    <property type="entry name" value="MHYT"/>
    <property type="match status" value="1"/>
</dbReference>
<feature type="domain" description="PAS" evidence="2">
    <location>
        <begin position="250"/>
        <end position="320"/>
    </location>
</feature>
<dbReference type="Pfam" id="PF03707">
    <property type="entry name" value="MHYT"/>
    <property type="match status" value="2"/>
</dbReference>
<comment type="caution">
    <text evidence="7">The sequence shown here is derived from an EMBL/GenBank/DDBJ whole genome shotgun (WGS) entry which is preliminary data.</text>
</comment>
<dbReference type="Gene3D" id="3.20.20.450">
    <property type="entry name" value="EAL domain"/>
    <property type="match status" value="1"/>
</dbReference>
<evidence type="ECO:0000259" key="2">
    <source>
        <dbReference type="PROSITE" id="PS50112"/>
    </source>
</evidence>
<dbReference type="InterPro" id="IPR001610">
    <property type="entry name" value="PAC"/>
</dbReference>
<reference evidence="7 8" key="1">
    <citation type="journal article" date="2018" name="Int. J. Syst. Evol. Microbiol.">
        <title>Planococcus salinus sp. nov., a moderately halophilic bacterium isolated from a saline-alkali soil.</title>
        <authorList>
            <person name="Gan L."/>
        </authorList>
    </citation>
    <scope>NUCLEOTIDE SEQUENCE [LARGE SCALE GENOMIC DNA]</scope>
    <source>
        <strain evidence="7 8">LCB217</strain>
    </source>
</reference>
<dbReference type="InterPro" id="IPR029787">
    <property type="entry name" value="Nucleotide_cyclase"/>
</dbReference>
<dbReference type="InterPro" id="IPR000700">
    <property type="entry name" value="PAS-assoc_C"/>
</dbReference>
<dbReference type="EMBL" id="RIAX01000010">
    <property type="protein sequence ID" value="RNF38783.1"/>
    <property type="molecule type" value="Genomic_DNA"/>
</dbReference>
<dbReference type="Pfam" id="PF00990">
    <property type="entry name" value="GGDEF"/>
    <property type="match status" value="1"/>
</dbReference>
<dbReference type="InterPro" id="IPR043128">
    <property type="entry name" value="Rev_trsase/Diguanyl_cyclase"/>
</dbReference>
<feature type="transmembrane region" description="Helical" evidence="1">
    <location>
        <begin position="43"/>
        <end position="68"/>
    </location>
</feature>
<gene>
    <name evidence="7" type="ORF">EEX84_13225</name>
</gene>
<keyword evidence="8" id="KW-1185">Reference proteome</keyword>
<feature type="transmembrane region" description="Helical" evidence="1">
    <location>
        <begin position="74"/>
        <end position="97"/>
    </location>
</feature>
<keyword evidence="1" id="KW-0472">Membrane</keyword>
<evidence type="ECO:0000313" key="7">
    <source>
        <dbReference type="EMBL" id="RNF38783.1"/>
    </source>
</evidence>
<dbReference type="CDD" id="cd01949">
    <property type="entry name" value="GGDEF"/>
    <property type="match status" value="1"/>
</dbReference>
<keyword evidence="1" id="KW-1133">Transmembrane helix</keyword>
<evidence type="ECO:0000259" key="5">
    <source>
        <dbReference type="PROSITE" id="PS50887"/>
    </source>
</evidence>
<feature type="domain" description="PAC" evidence="3">
    <location>
        <begin position="327"/>
        <end position="377"/>
    </location>
</feature>
<feature type="domain" description="EAL" evidence="4">
    <location>
        <begin position="550"/>
        <end position="803"/>
    </location>
</feature>
<organism evidence="7 8">
    <name type="scientific">Planococcus salinus</name>
    <dbReference type="NCBI Taxonomy" id="1848460"/>
    <lineage>
        <taxon>Bacteria</taxon>
        <taxon>Bacillati</taxon>
        <taxon>Bacillota</taxon>
        <taxon>Bacilli</taxon>
        <taxon>Bacillales</taxon>
        <taxon>Caryophanaceae</taxon>
        <taxon>Planococcus</taxon>
    </lineage>
</organism>
<feature type="domain" description="GGDEF" evidence="5">
    <location>
        <begin position="409"/>
        <end position="541"/>
    </location>
</feature>
<feature type="transmembrane region" description="Helical" evidence="1">
    <location>
        <begin position="109"/>
        <end position="127"/>
    </location>
</feature>
<name>A0A3M8P536_9BACL</name>
<dbReference type="AlphaFoldDB" id="A0A3M8P536"/>
<dbReference type="SMART" id="SM00086">
    <property type="entry name" value="PAC"/>
    <property type="match status" value="1"/>
</dbReference>
<dbReference type="InterPro" id="IPR052155">
    <property type="entry name" value="Biofilm_reg_signaling"/>
</dbReference>
<dbReference type="Proteomes" id="UP000275473">
    <property type="component" value="Unassembled WGS sequence"/>
</dbReference>
<feature type="domain" description="MHYT" evidence="6">
    <location>
        <begin position="8"/>
        <end position="200"/>
    </location>
</feature>
<dbReference type="SMART" id="SM00267">
    <property type="entry name" value="GGDEF"/>
    <property type="match status" value="1"/>
</dbReference>
<dbReference type="PROSITE" id="PS50883">
    <property type="entry name" value="EAL"/>
    <property type="match status" value="1"/>
</dbReference>
<accession>A0A3M8P536</accession>
<dbReference type="SMART" id="SM00091">
    <property type="entry name" value="PAS"/>
    <property type="match status" value="1"/>
</dbReference>
<dbReference type="FunFam" id="3.20.20.450:FF:000001">
    <property type="entry name" value="Cyclic di-GMP phosphodiesterase yahA"/>
    <property type="match status" value="1"/>
</dbReference>
<evidence type="ECO:0000259" key="4">
    <source>
        <dbReference type="PROSITE" id="PS50883"/>
    </source>
</evidence>
<dbReference type="InterPro" id="IPR001633">
    <property type="entry name" value="EAL_dom"/>
</dbReference>
<feature type="transmembrane region" description="Helical" evidence="1">
    <location>
        <begin position="176"/>
        <end position="197"/>
    </location>
</feature>
<dbReference type="SUPFAM" id="SSF141868">
    <property type="entry name" value="EAL domain-like"/>
    <property type="match status" value="1"/>
</dbReference>
<dbReference type="PROSITE" id="PS50113">
    <property type="entry name" value="PAC"/>
    <property type="match status" value="1"/>
</dbReference>
<dbReference type="PANTHER" id="PTHR44757:SF2">
    <property type="entry name" value="BIOFILM ARCHITECTURE MAINTENANCE PROTEIN MBAA"/>
    <property type="match status" value="1"/>
</dbReference>
<dbReference type="Gene3D" id="3.30.450.20">
    <property type="entry name" value="PAS domain"/>
    <property type="match status" value="1"/>
</dbReference>
<dbReference type="InterPro" id="IPR035965">
    <property type="entry name" value="PAS-like_dom_sf"/>
</dbReference>
<evidence type="ECO:0000256" key="1">
    <source>
        <dbReference type="PROSITE-ProRule" id="PRU00244"/>
    </source>
</evidence>
<dbReference type="InterPro" id="IPR000014">
    <property type="entry name" value="PAS"/>
</dbReference>
<dbReference type="CDD" id="cd00130">
    <property type="entry name" value="PAS"/>
    <property type="match status" value="1"/>
</dbReference>
<keyword evidence="1" id="KW-0812">Transmembrane</keyword>
<dbReference type="InterPro" id="IPR000160">
    <property type="entry name" value="GGDEF_dom"/>
</dbReference>
<dbReference type="NCBIfam" id="TIGR00229">
    <property type="entry name" value="sensory_box"/>
    <property type="match status" value="1"/>
</dbReference>
<dbReference type="FunFam" id="3.30.70.270:FF:000001">
    <property type="entry name" value="Diguanylate cyclase domain protein"/>
    <property type="match status" value="1"/>
</dbReference>
<dbReference type="CDD" id="cd01948">
    <property type="entry name" value="EAL"/>
    <property type="match status" value="1"/>
</dbReference>
<dbReference type="NCBIfam" id="TIGR00254">
    <property type="entry name" value="GGDEF"/>
    <property type="match status" value="1"/>
</dbReference>
<evidence type="ECO:0000313" key="8">
    <source>
        <dbReference type="Proteomes" id="UP000275473"/>
    </source>
</evidence>
<dbReference type="InterPro" id="IPR035919">
    <property type="entry name" value="EAL_sf"/>
</dbReference>
<proteinExistence type="predicted"/>
<dbReference type="OrthoDB" id="2624050at2"/>
<feature type="transmembrane region" description="Helical" evidence="1">
    <location>
        <begin position="142"/>
        <end position="164"/>
    </location>
</feature>
<dbReference type="PROSITE" id="PS50112">
    <property type="entry name" value="PAS"/>
    <property type="match status" value="1"/>
</dbReference>
<dbReference type="GO" id="GO:0016020">
    <property type="term" value="C:membrane"/>
    <property type="evidence" value="ECO:0007669"/>
    <property type="project" value="UniProtKB-UniRule"/>
</dbReference>
<dbReference type="Pfam" id="PF00563">
    <property type="entry name" value="EAL"/>
    <property type="match status" value="1"/>
</dbReference>
<dbReference type="SMART" id="SM00052">
    <property type="entry name" value="EAL"/>
    <property type="match status" value="1"/>
</dbReference>
<dbReference type="PROSITE" id="PS50887">
    <property type="entry name" value="GGDEF"/>
    <property type="match status" value="1"/>
</dbReference>
<dbReference type="PANTHER" id="PTHR44757">
    <property type="entry name" value="DIGUANYLATE CYCLASE DGCP"/>
    <property type="match status" value="1"/>
</dbReference>
<evidence type="ECO:0000259" key="6">
    <source>
        <dbReference type="PROSITE" id="PS50924"/>
    </source>
</evidence>
<protein>
    <submittedName>
        <fullName evidence="7">Bifunctional diguanylate cyclase/phosphodiesterase</fullName>
    </submittedName>
</protein>
<evidence type="ECO:0000259" key="3">
    <source>
        <dbReference type="PROSITE" id="PS50113"/>
    </source>
</evidence>
<dbReference type="SUPFAM" id="SSF55073">
    <property type="entry name" value="Nucleotide cyclase"/>
    <property type="match status" value="1"/>
</dbReference>
<dbReference type="InterPro" id="IPR005330">
    <property type="entry name" value="MHYT_dom"/>
</dbReference>
<dbReference type="Gene3D" id="3.30.70.270">
    <property type="match status" value="1"/>
</dbReference>
<feature type="transmembrane region" description="Helical" evidence="1">
    <location>
        <begin position="217"/>
        <end position="237"/>
    </location>
</feature>